<keyword evidence="18" id="KW-1185">Reference proteome</keyword>
<dbReference type="PANTHER" id="PTHR11533:SF294">
    <property type="entry name" value="THYROTROPIN-RELEASING HORMONE-DEGRADING ECTOENZYME"/>
    <property type="match status" value="1"/>
</dbReference>
<evidence type="ECO:0000256" key="9">
    <source>
        <dbReference type="ARBA" id="ARBA00023049"/>
    </source>
</evidence>
<evidence type="ECO:0000256" key="8">
    <source>
        <dbReference type="ARBA" id="ARBA00022833"/>
    </source>
</evidence>
<keyword evidence="4" id="KW-0336">GPI-anchor</keyword>
<dbReference type="Pfam" id="PF17900">
    <property type="entry name" value="Peptidase_M1_N"/>
    <property type="match status" value="1"/>
</dbReference>
<dbReference type="FunFam" id="1.10.390.10:FF:000013">
    <property type="entry name" value="Aminopeptidase N"/>
    <property type="match status" value="1"/>
</dbReference>
<feature type="domain" description="Aminopeptidase N-like N-terminal" evidence="16">
    <location>
        <begin position="101"/>
        <end position="164"/>
    </location>
</feature>
<comment type="similarity">
    <text evidence="2">Belongs to the peptidase M1 family.</text>
</comment>
<evidence type="ECO:0000256" key="10">
    <source>
        <dbReference type="ARBA" id="ARBA00023288"/>
    </source>
</evidence>
<evidence type="ECO:0000259" key="15">
    <source>
        <dbReference type="Pfam" id="PF01433"/>
    </source>
</evidence>
<dbReference type="GO" id="GO:0008270">
    <property type="term" value="F:zinc ion binding"/>
    <property type="evidence" value="ECO:0007669"/>
    <property type="project" value="InterPro"/>
</dbReference>
<dbReference type="GO" id="GO:0005615">
    <property type="term" value="C:extracellular space"/>
    <property type="evidence" value="ECO:0007669"/>
    <property type="project" value="TreeGrafter"/>
</dbReference>
<evidence type="ECO:0000313" key="18">
    <source>
        <dbReference type="Proteomes" id="UP000037510"/>
    </source>
</evidence>
<keyword evidence="5 17" id="KW-0645">Protease</keyword>
<dbReference type="GO" id="GO:0006508">
    <property type="term" value="P:proteolysis"/>
    <property type="evidence" value="ECO:0007669"/>
    <property type="project" value="UniProtKB-KW"/>
</dbReference>
<dbReference type="GO" id="GO:0098552">
    <property type="term" value="C:side of membrane"/>
    <property type="evidence" value="ECO:0007669"/>
    <property type="project" value="UniProtKB-KW"/>
</dbReference>
<feature type="compositionally biased region" description="Basic and acidic residues" evidence="14">
    <location>
        <begin position="79"/>
        <end position="98"/>
    </location>
</feature>
<dbReference type="InterPro" id="IPR045357">
    <property type="entry name" value="Aminopeptidase_N-like_N"/>
</dbReference>
<evidence type="ECO:0000256" key="12">
    <source>
        <dbReference type="PIRSR" id="PIRSR634016-3"/>
    </source>
</evidence>
<dbReference type="Gene3D" id="2.60.40.1910">
    <property type="match status" value="1"/>
</dbReference>
<dbReference type="InterPro" id="IPR014782">
    <property type="entry name" value="Peptidase_M1_dom"/>
</dbReference>
<feature type="compositionally biased region" description="Basic and acidic residues" evidence="14">
    <location>
        <begin position="29"/>
        <end position="47"/>
    </location>
</feature>
<dbReference type="GO" id="GO:0042277">
    <property type="term" value="F:peptide binding"/>
    <property type="evidence" value="ECO:0007669"/>
    <property type="project" value="TreeGrafter"/>
</dbReference>
<keyword evidence="9 17" id="KW-0482">Metalloprotease</keyword>
<dbReference type="EMBL" id="JTDY01001507">
    <property type="protein sequence ID" value="KOB73704.1"/>
    <property type="molecule type" value="Genomic_DNA"/>
</dbReference>
<dbReference type="InterPro" id="IPR050344">
    <property type="entry name" value="Peptidase_M1_aminopeptidases"/>
</dbReference>
<evidence type="ECO:0000313" key="17">
    <source>
        <dbReference type="EMBL" id="KOB73704.1"/>
    </source>
</evidence>
<dbReference type="InterPro" id="IPR042097">
    <property type="entry name" value="Aminopeptidase_N-like_N_sf"/>
</dbReference>
<feature type="binding site" evidence="12">
    <location>
        <position position="275"/>
    </location>
    <ligand>
        <name>Zn(2+)</name>
        <dbReference type="ChEBI" id="CHEBI:29105"/>
        <note>catalytic</note>
    </ligand>
</feature>
<dbReference type="InterPro" id="IPR034016">
    <property type="entry name" value="M1_APN-typ"/>
</dbReference>
<dbReference type="CDD" id="cd09601">
    <property type="entry name" value="M1_APN-Q_like"/>
    <property type="match status" value="1"/>
</dbReference>
<feature type="non-terminal residue" evidence="17">
    <location>
        <position position="479"/>
    </location>
</feature>
<dbReference type="Pfam" id="PF01433">
    <property type="entry name" value="Peptidase_M1"/>
    <property type="match status" value="1"/>
</dbReference>
<evidence type="ECO:0000256" key="4">
    <source>
        <dbReference type="ARBA" id="ARBA00022622"/>
    </source>
</evidence>
<keyword evidence="6 12" id="KW-0479">Metal-binding</keyword>
<dbReference type="GO" id="GO:0005886">
    <property type="term" value="C:plasma membrane"/>
    <property type="evidence" value="ECO:0007669"/>
    <property type="project" value="UniProtKB-SubCell"/>
</dbReference>
<dbReference type="PRINTS" id="PR00756">
    <property type="entry name" value="ALADIPTASE"/>
</dbReference>
<protein>
    <submittedName>
        <fullName evidence="17">Protease m1 zinc metalloprotease</fullName>
    </submittedName>
</protein>
<evidence type="ECO:0000256" key="11">
    <source>
        <dbReference type="PIRSR" id="PIRSR634016-1"/>
    </source>
</evidence>
<feature type="binding site" evidence="12">
    <location>
        <position position="252"/>
    </location>
    <ligand>
        <name>Zn(2+)</name>
        <dbReference type="ChEBI" id="CHEBI:29105"/>
        <note>catalytic</note>
    </ligand>
</feature>
<accession>A0A0L7LEB0</accession>
<dbReference type="AlphaFoldDB" id="A0A0L7LEB0"/>
<dbReference type="PANTHER" id="PTHR11533">
    <property type="entry name" value="PROTEASE M1 ZINC METALLOPROTEASE"/>
    <property type="match status" value="1"/>
</dbReference>
<keyword evidence="8 12" id="KW-0862">Zinc</keyword>
<dbReference type="STRING" id="104452.A0A0L7LEB0"/>
<feature type="active site" description="Proton acceptor" evidence="11">
    <location>
        <position position="253"/>
    </location>
</feature>
<evidence type="ECO:0000256" key="2">
    <source>
        <dbReference type="ARBA" id="ARBA00010136"/>
    </source>
</evidence>
<organism evidence="17 18">
    <name type="scientific">Operophtera brumata</name>
    <name type="common">Winter moth</name>
    <name type="synonym">Phalaena brumata</name>
    <dbReference type="NCBI Taxonomy" id="104452"/>
    <lineage>
        <taxon>Eukaryota</taxon>
        <taxon>Metazoa</taxon>
        <taxon>Ecdysozoa</taxon>
        <taxon>Arthropoda</taxon>
        <taxon>Hexapoda</taxon>
        <taxon>Insecta</taxon>
        <taxon>Pterygota</taxon>
        <taxon>Neoptera</taxon>
        <taxon>Endopterygota</taxon>
        <taxon>Lepidoptera</taxon>
        <taxon>Glossata</taxon>
        <taxon>Ditrysia</taxon>
        <taxon>Geometroidea</taxon>
        <taxon>Geometridae</taxon>
        <taxon>Larentiinae</taxon>
        <taxon>Operophtera</taxon>
    </lineage>
</organism>
<feature type="site" description="Transition state stabilizer" evidence="13">
    <location>
        <position position="338"/>
    </location>
</feature>
<keyword evidence="3" id="KW-0031">Aminopeptidase</keyword>
<evidence type="ECO:0000256" key="5">
    <source>
        <dbReference type="ARBA" id="ARBA00022670"/>
    </source>
</evidence>
<reference evidence="17 18" key="1">
    <citation type="journal article" date="2015" name="Genome Biol. Evol.">
        <title>The genome of winter moth (Operophtera brumata) provides a genomic perspective on sexual dimorphism and phenology.</title>
        <authorList>
            <person name="Derks M.F."/>
            <person name="Smit S."/>
            <person name="Salis L."/>
            <person name="Schijlen E."/>
            <person name="Bossers A."/>
            <person name="Mateman C."/>
            <person name="Pijl A.S."/>
            <person name="de Ridder D."/>
            <person name="Groenen M.A."/>
            <person name="Visser M.E."/>
            <person name="Megens H.J."/>
        </authorList>
    </citation>
    <scope>NUCLEOTIDE SEQUENCE [LARGE SCALE GENOMIC DNA]</scope>
    <source>
        <strain evidence="17">WM2013NL</strain>
        <tissue evidence="17">Head and thorax</tissue>
    </source>
</reference>
<keyword evidence="7" id="KW-0378">Hydrolase</keyword>
<dbReference type="GO" id="GO:0005737">
    <property type="term" value="C:cytoplasm"/>
    <property type="evidence" value="ECO:0007669"/>
    <property type="project" value="TreeGrafter"/>
</dbReference>
<name>A0A0L7LEB0_OPEBR</name>
<keyword evidence="4" id="KW-0325">Glycoprotein</keyword>
<dbReference type="InterPro" id="IPR027268">
    <property type="entry name" value="Peptidase_M4/M1_CTD_sf"/>
</dbReference>
<feature type="region of interest" description="Disordered" evidence="14">
    <location>
        <begin position="23"/>
        <end position="52"/>
    </location>
</feature>
<evidence type="ECO:0000259" key="16">
    <source>
        <dbReference type="Pfam" id="PF17900"/>
    </source>
</evidence>
<proteinExistence type="inferred from homology"/>
<keyword evidence="10" id="KW-0449">Lipoprotein</keyword>
<evidence type="ECO:0000256" key="3">
    <source>
        <dbReference type="ARBA" id="ARBA00022438"/>
    </source>
</evidence>
<comment type="cofactor">
    <cofactor evidence="12">
        <name>Zn(2+)</name>
        <dbReference type="ChEBI" id="CHEBI:29105"/>
    </cofactor>
    <text evidence="12">Binds 1 zinc ion per subunit.</text>
</comment>
<feature type="domain" description="Peptidase M1 membrane alanine aminopeptidase" evidence="15">
    <location>
        <begin position="194"/>
        <end position="403"/>
    </location>
</feature>
<dbReference type="Gene3D" id="2.60.40.1730">
    <property type="entry name" value="tricorn interacting facor f3 domain"/>
    <property type="match status" value="1"/>
</dbReference>
<feature type="region of interest" description="Disordered" evidence="14">
    <location>
        <begin position="72"/>
        <end position="98"/>
    </location>
</feature>
<comment type="subcellular location">
    <subcellularLocation>
        <location evidence="1">Cell membrane</location>
        <topology evidence="1">Lipid-anchor</topology>
        <topology evidence="1">GPI-anchor</topology>
    </subcellularLocation>
</comment>
<dbReference type="InterPro" id="IPR001930">
    <property type="entry name" value="Peptidase_M1"/>
</dbReference>
<gene>
    <name evidence="17" type="ORF">OBRU01_10369</name>
</gene>
<dbReference type="Proteomes" id="UP000037510">
    <property type="component" value="Unassembled WGS sequence"/>
</dbReference>
<evidence type="ECO:0000256" key="14">
    <source>
        <dbReference type="SAM" id="MobiDB-lite"/>
    </source>
</evidence>
<dbReference type="SUPFAM" id="SSF55486">
    <property type="entry name" value="Metalloproteases ('zincins'), catalytic domain"/>
    <property type="match status" value="1"/>
</dbReference>
<evidence type="ECO:0000256" key="6">
    <source>
        <dbReference type="ARBA" id="ARBA00022723"/>
    </source>
</evidence>
<comment type="caution">
    <text evidence="17">The sequence shown here is derived from an EMBL/GenBank/DDBJ whole genome shotgun (WGS) entry which is preliminary data.</text>
</comment>
<sequence>MTIPSYGRAPCLSLLGRAGAQGAVHHQHSAAEEHEQSVEYEPREPREPVSMTIPSYGRAPCLSLLGRAGAQGAVHHQHSAAEEHEQSVEYEPREPREPVTMDARRAFPCWDEPALKARFTTSIARPKIISSLSNMNLVNRESHKTLKNYIWDHYAESLPMSTYLVAFTVTDFHNMSTNNFSVWARKEALPSAAFALEIGPKILKFLEEYYKIKFPLPKIDMIALPDFKNAMLYEAGVSATFDKVHVAQVVAHEIAHQWFGNLVTPSWWRDLWLNEGFATYVEYVAVDAVEKSWNITEICILDQVHNVFHLDALNSSHQLSVDVSASEETDAIFDKISYGKGSALLRMLNHILTDEVFNSGVTDYLNAKMYGNAEQKDLWSALTTAARKKGDFDADVAVVMDSWTLQTGFPVLTVARNYKDGTVAFSQNSPVWWIPVAYTTATEKDFESTRPKIWVKERKVASNVTVKKDDWFVANIQQT</sequence>
<dbReference type="GO" id="GO:0070006">
    <property type="term" value="F:metalloaminopeptidase activity"/>
    <property type="evidence" value="ECO:0007669"/>
    <property type="project" value="TreeGrafter"/>
</dbReference>
<keyword evidence="4" id="KW-0472">Membrane</keyword>
<dbReference type="GO" id="GO:0043171">
    <property type="term" value="P:peptide catabolic process"/>
    <property type="evidence" value="ECO:0007669"/>
    <property type="project" value="TreeGrafter"/>
</dbReference>
<evidence type="ECO:0000256" key="1">
    <source>
        <dbReference type="ARBA" id="ARBA00004609"/>
    </source>
</evidence>
<dbReference type="SUPFAM" id="SSF63737">
    <property type="entry name" value="Leukotriene A4 hydrolase N-terminal domain"/>
    <property type="match status" value="1"/>
</dbReference>
<dbReference type="Gene3D" id="1.10.390.10">
    <property type="entry name" value="Neutral Protease Domain 2"/>
    <property type="match status" value="1"/>
</dbReference>
<evidence type="ECO:0000256" key="7">
    <source>
        <dbReference type="ARBA" id="ARBA00022801"/>
    </source>
</evidence>
<evidence type="ECO:0000256" key="13">
    <source>
        <dbReference type="PIRSR" id="PIRSR634016-4"/>
    </source>
</evidence>
<feature type="binding site" evidence="12">
    <location>
        <position position="256"/>
    </location>
    <ligand>
        <name>Zn(2+)</name>
        <dbReference type="ChEBI" id="CHEBI:29105"/>
        <note>catalytic</note>
    </ligand>
</feature>